<feature type="transmembrane region" description="Helical" evidence="1">
    <location>
        <begin position="28"/>
        <end position="44"/>
    </location>
</feature>
<evidence type="ECO:0000256" key="1">
    <source>
        <dbReference type="SAM" id="Phobius"/>
    </source>
</evidence>
<gene>
    <name evidence="2" type="ORF">WMO75_09580</name>
</gene>
<keyword evidence="1" id="KW-0812">Transmembrane</keyword>
<sequence>MGRLLGLMIFCIGIGIVIGMLIQENVVIIVTAGLCLLCGYHMFCH</sequence>
<reference evidence="2 3" key="1">
    <citation type="submission" date="2024-03" db="EMBL/GenBank/DDBJ databases">
        <title>Human intestinal bacterial collection.</title>
        <authorList>
            <person name="Pauvert C."/>
            <person name="Hitch T.C.A."/>
            <person name="Clavel T."/>
        </authorList>
    </citation>
    <scope>NUCLEOTIDE SEQUENCE [LARGE SCALE GENOMIC DNA]</scope>
    <source>
        <strain evidence="2 3">CLA-AA-H95</strain>
    </source>
</reference>
<dbReference type="EMBL" id="JBBMEI010000026">
    <property type="protein sequence ID" value="MEQ2358580.1"/>
    <property type="molecule type" value="Genomic_DNA"/>
</dbReference>
<protein>
    <submittedName>
        <fullName evidence="2">Uncharacterized protein</fullName>
    </submittedName>
</protein>
<dbReference type="Proteomes" id="UP001446032">
    <property type="component" value="Unassembled WGS sequence"/>
</dbReference>
<evidence type="ECO:0000313" key="3">
    <source>
        <dbReference type="Proteomes" id="UP001446032"/>
    </source>
</evidence>
<keyword evidence="1" id="KW-1133">Transmembrane helix</keyword>
<proteinExistence type="predicted"/>
<keyword evidence="1" id="KW-0472">Membrane</keyword>
<evidence type="ECO:0000313" key="2">
    <source>
        <dbReference type="EMBL" id="MEQ2358580.1"/>
    </source>
</evidence>
<feature type="transmembrane region" description="Helical" evidence="1">
    <location>
        <begin position="5"/>
        <end position="22"/>
    </location>
</feature>
<organism evidence="2 3">
    <name type="scientific">Blautia intestinihominis</name>
    <dbReference type="NCBI Taxonomy" id="3133152"/>
    <lineage>
        <taxon>Bacteria</taxon>
        <taxon>Bacillati</taxon>
        <taxon>Bacillota</taxon>
        <taxon>Clostridia</taxon>
        <taxon>Lachnospirales</taxon>
        <taxon>Lachnospiraceae</taxon>
        <taxon>Blautia</taxon>
    </lineage>
</organism>
<comment type="caution">
    <text evidence="2">The sequence shown here is derived from an EMBL/GenBank/DDBJ whole genome shotgun (WGS) entry which is preliminary data.</text>
</comment>
<keyword evidence="3" id="KW-1185">Reference proteome</keyword>
<accession>A0ABV1AK90</accession>
<dbReference type="RefSeq" id="WP_173905484.1">
    <property type="nucleotide sequence ID" value="NZ_JBBMEI010000026.1"/>
</dbReference>
<name>A0ABV1AK90_9FIRM</name>